<dbReference type="SUPFAM" id="SSF53850">
    <property type="entry name" value="Periplasmic binding protein-like II"/>
    <property type="match status" value="1"/>
</dbReference>
<dbReference type="EMBL" id="JAYGHT010000012">
    <property type="protein sequence ID" value="MEA5518594.1"/>
    <property type="molecule type" value="Genomic_DNA"/>
</dbReference>
<comment type="caution">
    <text evidence="2">The sequence shown here is derived from an EMBL/GenBank/DDBJ whole genome shotgun (WGS) entry which is preliminary data.</text>
</comment>
<feature type="transmembrane region" description="Helical" evidence="1">
    <location>
        <begin position="12"/>
        <end position="31"/>
    </location>
</feature>
<keyword evidence="3" id="KW-1185">Reference proteome</keyword>
<dbReference type="Proteomes" id="UP001301728">
    <property type="component" value="Unassembled WGS sequence"/>
</dbReference>
<evidence type="ECO:0000256" key="1">
    <source>
        <dbReference type="SAM" id="Phobius"/>
    </source>
</evidence>
<sequence>MSRQDAKEIWKLVIVSVASLSLLGIAVHLIIPKELISQVVPGQTVSPRLQADLLKIGILTSSKDYQTFIEYLQDQLGNQLEITLEGDGNLSYQAAKNKIIQNQWDIVFTLSPMLSVAAKDNGYSFAARMFPNFEPYYESALFVRNDSSIQSLADLKPTTTIALGDFNSASSFYMPIYDLYGKTLRVNAGNRSSQIREMVKSGKVDVGASSFDLVKDNPAFRMIHVSRKIPGSGVYLSPKLSKSDQTLLKKVLLDAPAIIKQQANYDVGQEPDYTMFVGISRRAEEVLACADFSQNQINFFCPPSNTDYIASNETAVIGKVNGFSYVDNDTLHLTLSGKDGNLYRVVVARKILNQVPNAPPPPGLINKTLQIIGVQPVEVNSRLELKVEQANQLQVL</sequence>
<keyword evidence="1" id="KW-0472">Membrane</keyword>
<name>A0ABU5TUN2_9CYAN</name>
<reference evidence="2 3" key="1">
    <citation type="submission" date="2023-12" db="EMBL/GenBank/DDBJ databases">
        <title>Baltic Sea Cyanobacteria.</title>
        <authorList>
            <person name="Delbaje E."/>
            <person name="Fewer D.P."/>
            <person name="Shishido T.K."/>
        </authorList>
    </citation>
    <scope>NUCLEOTIDE SEQUENCE [LARGE SCALE GENOMIC DNA]</scope>
    <source>
        <strain evidence="2 3">CCNP 1315</strain>
    </source>
</reference>
<organism evidence="2 3">
    <name type="scientific">Limnoraphis robusta CCNP1315</name>
    <dbReference type="NCBI Taxonomy" id="3110306"/>
    <lineage>
        <taxon>Bacteria</taxon>
        <taxon>Bacillati</taxon>
        <taxon>Cyanobacteriota</taxon>
        <taxon>Cyanophyceae</taxon>
        <taxon>Oscillatoriophycideae</taxon>
        <taxon>Oscillatoriales</taxon>
        <taxon>Sirenicapillariaceae</taxon>
        <taxon>Limnoraphis</taxon>
    </lineage>
</organism>
<protein>
    <submittedName>
        <fullName evidence="2">PhnD/SsuA/transferrin family substrate-binding protein</fullName>
    </submittedName>
</protein>
<evidence type="ECO:0000313" key="3">
    <source>
        <dbReference type="Proteomes" id="UP001301728"/>
    </source>
</evidence>
<keyword evidence="1" id="KW-1133">Transmembrane helix</keyword>
<dbReference type="Pfam" id="PF12974">
    <property type="entry name" value="Phosphonate-bd"/>
    <property type="match status" value="1"/>
</dbReference>
<evidence type="ECO:0000313" key="2">
    <source>
        <dbReference type="EMBL" id="MEA5518594.1"/>
    </source>
</evidence>
<dbReference type="RefSeq" id="WP_046279896.1">
    <property type="nucleotide sequence ID" value="NZ_JAYGHT010000012.1"/>
</dbReference>
<proteinExistence type="predicted"/>
<gene>
    <name evidence="2" type="ORF">VB854_06485</name>
</gene>
<dbReference type="Gene3D" id="3.40.190.10">
    <property type="entry name" value="Periplasmic binding protein-like II"/>
    <property type="match status" value="2"/>
</dbReference>
<accession>A0ABU5TUN2</accession>
<keyword evidence="1" id="KW-0812">Transmembrane</keyword>